<proteinExistence type="predicted"/>
<organism evidence="2 3">
    <name type="scientific">Myceligenerans indicum</name>
    <dbReference type="NCBI Taxonomy" id="2593663"/>
    <lineage>
        <taxon>Bacteria</taxon>
        <taxon>Bacillati</taxon>
        <taxon>Actinomycetota</taxon>
        <taxon>Actinomycetes</taxon>
        <taxon>Micrococcales</taxon>
        <taxon>Promicromonosporaceae</taxon>
        <taxon>Myceligenerans</taxon>
    </lineage>
</organism>
<gene>
    <name evidence="2" type="ORF">HGK34_16945</name>
</gene>
<dbReference type="Proteomes" id="UP000675409">
    <property type="component" value="Unassembled WGS sequence"/>
</dbReference>
<feature type="region of interest" description="Disordered" evidence="1">
    <location>
        <begin position="99"/>
        <end position="124"/>
    </location>
</feature>
<evidence type="ECO:0000313" key="3">
    <source>
        <dbReference type="Proteomes" id="UP000675409"/>
    </source>
</evidence>
<protein>
    <submittedName>
        <fullName evidence="2">Uncharacterized protein</fullName>
    </submittedName>
</protein>
<comment type="caution">
    <text evidence="2">The sequence shown here is derived from an EMBL/GenBank/DDBJ whole genome shotgun (WGS) entry which is preliminary data.</text>
</comment>
<dbReference type="Pfam" id="PF20117">
    <property type="entry name" value="DUF6507"/>
    <property type="match status" value="1"/>
</dbReference>
<dbReference type="RefSeq" id="WP_201849546.1">
    <property type="nucleotide sequence ID" value="NZ_JABBYC010000040.1"/>
</dbReference>
<sequence>MHGGEGWGLDPEAIRRVLVNAQNAGEDLAEALREPAVHVEAAVEGAAGAEPVADALAGFLENRTATLRGMTERVQDGITGAGTALRVYLQGDEEMAAEQRVAAGETASGVSTPRGGRASFERGQ</sequence>
<keyword evidence="3" id="KW-1185">Reference proteome</keyword>
<reference evidence="2 3" key="1">
    <citation type="journal article" date="2021" name="Arch. Microbiol.">
        <title>Myceligenerans indicum sp. nov., an actinobacterium isolated from mangrove sediment of Sundarbans, India.</title>
        <authorList>
            <person name="Asha K."/>
            <person name="Bhadury P."/>
        </authorList>
    </citation>
    <scope>NUCLEOTIDE SEQUENCE [LARGE SCALE GENOMIC DNA]</scope>
    <source>
        <strain evidence="2 3">I2</strain>
    </source>
</reference>
<evidence type="ECO:0000313" key="2">
    <source>
        <dbReference type="EMBL" id="MBL0887948.1"/>
    </source>
</evidence>
<evidence type="ECO:0000256" key="1">
    <source>
        <dbReference type="SAM" id="MobiDB-lite"/>
    </source>
</evidence>
<name>A0ABS1LP46_9MICO</name>
<accession>A0ABS1LP46</accession>
<dbReference type="InterPro" id="IPR045436">
    <property type="entry name" value="DUF6507"/>
</dbReference>
<dbReference type="EMBL" id="JABBYC010000040">
    <property type="protein sequence ID" value="MBL0887948.1"/>
    <property type="molecule type" value="Genomic_DNA"/>
</dbReference>